<comment type="caution">
    <text evidence="2">The sequence shown here is derived from an EMBL/GenBank/DDBJ whole genome shotgun (WGS) entry which is preliminary data.</text>
</comment>
<keyword evidence="3" id="KW-1185">Reference proteome</keyword>
<proteinExistence type="predicted"/>
<evidence type="ECO:0000313" key="3">
    <source>
        <dbReference type="Proteomes" id="UP000218231"/>
    </source>
</evidence>
<evidence type="ECO:0000313" key="2">
    <source>
        <dbReference type="EMBL" id="PAV88303.1"/>
    </source>
</evidence>
<dbReference type="AlphaFoldDB" id="A0A2A2LPZ2"/>
<feature type="region of interest" description="Disordered" evidence="1">
    <location>
        <begin position="412"/>
        <end position="437"/>
    </location>
</feature>
<name>A0A2A2LPZ2_9BILA</name>
<evidence type="ECO:0000256" key="1">
    <source>
        <dbReference type="SAM" id="MobiDB-lite"/>
    </source>
</evidence>
<sequence length="437" mass="51188">MSNSVNIPRTCAKTMTDLHKILPKNCVIKILQYLKCKDLSQVQRADPLFDEIVARHKHEVLKFERKYKAVLNLWENTDDSHYFMVQLHSECGCKVRRRNIIYFLVGDRDDNDRDTIYNCQNTHAAKIIPKSYIDETFLRFDSETNEIDEDAAEDALFDDYFSGRYADWELREAQQQKAVQEAKHYGEDITLTGLTLRYDTMDEARKGLNRFLATLHLAAPNITELIIEGIDDRNWSLSKDSLAHLNFPYKIPLDLQICSLKTTPVNQFFAWKQFEKYELDILRVSGVGKEFFKHKMVKEIPSILFGAEIHLTAEVVKQLASEYIGYEHTFYDQRRLSIEDVVQILKYIHDSDMDFDTWQLPIEEDLPLHEGILRVPGVFRNLPQKILWELDNRVVCIKVNHGELELINDRDDWTDDAQSDDSDRRDPTDLTDDEDGW</sequence>
<dbReference type="Proteomes" id="UP000218231">
    <property type="component" value="Unassembled WGS sequence"/>
</dbReference>
<reference evidence="2 3" key="1">
    <citation type="journal article" date="2017" name="Curr. Biol.">
        <title>Genome architecture and evolution of a unichromosomal asexual nematode.</title>
        <authorList>
            <person name="Fradin H."/>
            <person name="Zegar C."/>
            <person name="Gutwein M."/>
            <person name="Lucas J."/>
            <person name="Kovtun M."/>
            <person name="Corcoran D."/>
            <person name="Baugh L.R."/>
            <person name="Kiontke K."/>
            <person name="Gunsalus K."/>
            <person name="Fitch D.H."/>
            <person name="Piano F."/>
        </authorList>
    </citation>
    <scope>NUCLEOTIDE SEQUENCE [LARGE SCALE GENOMIC DNA]</scope>
    <source>
        <strain evidence="2">PF1309</strain>
    </source>
</reference>
<dbReference type="EMBL" id="LIAE01006522">
    <property type="protein sequence ID" value="PAV88303.1"/>
    <property type="molecule type" value="Genomic_DNA"/>
</dbReference>
<protein>
    <recommendedName>
        <fullName evidence="4">F-box domain-containing protein</fullName>
    </recommendedName>
</protein>
<evidence type="ECO:0008006" key="4">
    <source>
        <dbReference type="Google" id="ProtNLM"/>
    </source>
</evidence>
<accession>A0A2A2LPZ2</accession>
<organism evidence="2 3">
    <name type="scientific">Diploscapter pachys</name>
    <dbReference type="NCBI Taxonomy" id="2018661"/>
    <lineage>
        <taxon>Eukaryota</taxon>
        <taxon>Metazoa</taxon>
        <taxon>Ecdysozoa</taxon>
        <taxon>Nematoda</taxon>
        <taxon>Chromadorea</taxon>
        <taxon>Rhabditida</taxon>
        <taxon>Rhabditina</taxon>
        <taxon>Rhabditomorpha</taxon>
        <taxon>Rhabditoidea</taxon>
        <taxon>Rhabditidae</taxon>
        <taxon>Diploscapter</taxon>
    </lineage>
</organism>
<gene>
    <name evidence="2" type="ORF">WR25_13158</name>
</gene>